<dbReference type="InParanoid" id="A0A4R5DQ74"/>
<evidence type="ECO:0000313" key="2">
    <source>
        <dbReference type="Proteomes" id="UP000294739"/>
    </source>
</evidence>
<dbReference type="RefSeq" id="WP_131891669.1">
    <property type="nucleotide sequence ID" value="NZ_SMKZ01000003.1"/>
</dbReference>
<keyword evidence="2" id="KW-1185">Reference proteome</keyword>
<proteinExistence type="predicted"/>
<gene>
    <name evidence="1" type="ORF">E1269_04255</name>
</gene>
<dbReference type="EMBL" id="SMKZ01000003">
    <property type="protein sequence ID" value="TDE14374.1"/>
    <property type="molecule type" value="Genomic_DNA"/>
</dbReference>
<sequence length="143" mass="14928">MSSVRDDIRAGLSADGEFDTSVEPVAVQRLGAAAAQTVSDHAVAAVVCWSGDDDAVFAQVLAAELRVRVLRAHESLGLLSLDANLPPGTRVALVATRWSESRLLDPLEGLVQTEGLHPVIALSVLRGGPASRSGLPSIVLEDL</sequence>
<dbReference type="Proteomes" id="UP000294739">
    <property type="component" value="Unassembled WGS sequence"/>
</dbReference>
<name>A0A4R5DQ74_9ACTN</name>
<evidence type="ECO:0000313" key="1">
    <source>
        <dbReference type="EMBL" id="TDE14374.1"/>
    </source>
</evidence>
<dbReference type="OrthoDB" id="4208153at2"/>
<reference evidence="1 2" key="1">
    <citation type="submission" date="2019-03" db="EMBL/GenBank/DDBJ databases">
        <title>Draft genome sequences of novel Actinobacteria.</title>
        <authorList>
            <person name="Sahin N."/>
            <person name="Ay H."/>
            <person name="Saygin H."/>
        </authorList>
    </citation>
    <scope>NUCLEOTIDE SEQUENCE [LARGE SCALE GENOMIC DNA]</scope>
    <source>
        <strain evidence="1 2">5K138</strain>
    </source>
</reference>
<comment type="caution">
    <text evidence="1">The sequence shown here is derived from an EMBL/GenBank/DDBJ whole genome shotgun (WGS) entry which is preliminary data.</text>
</comment>
<organism evidence="1 2">
    <name type="scientific">Jiangella asiatica</name>
    <dbReference type="NCBI Taxonomy" id="2530372"/>
    <lineage>
        <taxon>Bacteria</taxon>
        <taxon>Bacillati</taxon>
        <taxon>Actinomycetota</taxon>
        <taxon>Actinomycetes</taxon>
        <taxon>Jiangellales</taxon>
        <taxon>Jiangellaceae</taxon>
        <taxon>Jiangella</taxon>
    </lineage>
</organism>
<accession>A0A4R5DQ74</accession>
<protein>
    <submittedName>
        <fullName evidence="1">Uncharacterized protein</fullName>
    </submittedName>
</protein>
<dbReference type="AlphaFoldDB" id="A0A4R5DQ74"/>